<evidence type="ECO:0000256" key="3">
    <source>
        <dbReference type="SAM" id="Phobius"/>
    </source>
</evidence>
<feature type="compositionally biased region" description="Polar residues" evidence="2">
    <location>
        <begin position="282"/>
        <end position="294"/>
    </location>
</feature>
<reference evidence="4 5" key="1">
    <citation type="submission" date="2019-02" db="EMBL/GenBank/DDBJ databases">
        <title>Deep-cultivation of Planctomycetes and their phenomic and genomic characterization uncovers novel biology.</title>
        <authorList>
            <person name="Wiegand S."/>
            <person name="Jogler M."/>
            <person name="Boedeker C."/>
            <person name="Pinto D."/>
            <person name="Vollmers J."/>
            <person name="Rivas-Marin E."/>
            <person name="Kohn T."/>
            <person name="Peeters S.H."/>
            <person name="Heuer A."/>
            <person name="Rast P."/>
            <person name="Oberbeckmann S."/>
            <person name="Bunk B."/>
            <person name="Jeske O."/>
            <person name="Meyerdierks A."/>
            <person name="Storesund J.E."/>
            <person name="Kallscheuer N."/>
            <person name="Luecker S."/>
            <person name="Lage O.M."/>
            <person name="Pohl T."/>
            <person name="Merkel B.J."/>
            <person name="Hornburger P."/>
            <person name="Mueller R.-W."/>
            <person name="Bruemmer F."/>
            <person name="Labrenz M."/>
            <person name="Spormann A.M."/>
            <person name="Op den Camp H."/>
            <person name="Overmann J."/>
            <person name="Amann R."/>
            <person name="Jetten M.S.M."/>
            <person name="Mascher T."/>
            <person name="Medema M.H."/>
            <person name="Devos D.P."/>
            <person name="Kaster A.-K."/>
            <person name="Ovreas L."/>
            <person name="Rohde M."/>
            <person name="Galperin M.Y."/>
            <person name="Jogler C."/>
        </authorList>
    </citation>
    <scope>NUCLEOTIDE SEQUENCE [LARGE SCALE GENOMIC DNA]</scope>
    <source>
        <strain evidence="4 5">HG66A1</strain>
    </source>
</reference>
<evidence type="ECO:0000313" key="4">
    <source>
        <dbReference type="EMBL" id="QDT23839.1"/>
    </source>
</evidence>
<organism evidence="4 5">
    <name type="scientific">Gimesia chilikensis</name>
    <dbReference type="NCBI Taxonomy" id="2605989"/>
    <lineage>
        <taxon>Bacteria</taxon>
        <taxon>Pseudomonadati</taxon>
        <taxon>Planctomycetota</taxon>
        <taxon>Planctomycetia</taxon>
        <taxon>Planctomycetales</taxon>
        <taxon>Planctomycetaceae</taxon>
        <taxon>Gimesia</taxon>
    </lineage>
</organism>
<dbReference type="PANTHER" id="PTHR30093">
    <property type="entry name" value="GENERAL SECRETION PATHWAY PROTEIN G"/>
    <property type="match status" value="1"/>
</dbReference>
<dbReference type="Pfam" id="PF07963">
    <property type="entry name" value="N_methyl"/>
    <property type="match status" value="1"/>
</dbReference>
<dbReference type="EMBL" id="CP036266">
    <property type="protein sequence ID" value="QDT23839.1"/>
    <property type="molecule type" value="Genomic_DNA"/>
</dbReference>
<evidence type="ECO:0000256" key="1">
    <source>
        <dbReference type="ARBA" id="ARBA00022481"/>
    </source>
</evidence>
<keyword evidence="3" id="KW-0812">Transmembrane</keyword>
<feature type="transmembrane region" description="Helical" evidence="3">
    <location>
        <begin position="21"/>
        <end position="45"/>
    </location>
</feature>
<dbReference type="SUPFAM" id="SSF54523">
    <property type="entry name" value="Pili subunits"/>
    <property type="match status" value="1"/>
</dbReference>
<keyword evidence="5" id="KW-1185">Reference proteome</keyword>
<dbReference type="PANTHER" id="PTHR30093:SF2">
    <property type="entry name" value="TYPE II SECRETION SYSTEM PROTEIN H"/>
    <property type="match status" value="1"/>
</dbReference>
<dbReference type="InterPro" id="IPR012902">
    <property type="entry name" value="N_methyl_site"/>
</dbReference>
<keyword evidence="3" id="KW-0472">Membrane</keyword>
<dbReference type="AlphaFoldDB" id="A0A517PWV5"/>
<name>A0A517PWV5_9PLAN</name>
<evidence type="ECO:0008006" key="6">
    <source>
        <dbReference type="Google" id="ProtNLM"/>
    </source>
</evidence>
<evidence type="ECO:0000313" key="5">
    <source>
        <dbReference type="Proteomes" id="UP000320421"/>
    </source>
</evidence>
<dbReference type="GO" id="GO:0015627">
    <property type="term" value="C:type II protein secretion system complex"/>
    <property type="evidence" value="ECO:0007669"/>
    <property type="project" value="InterPro"/>
</dbReference>
<dbReference type="RefSeq" id="WP_145191826.1">
    <property type="nucleotide sequence ID" value="NZ_CP036266.1"/>
</dbReference>
<dbReference type="PRINTS" id="PR00813">
    <property type="entry name" value="BCTERIALGSPG"/>
</dbReference>
<feature type="region of interest" description="Disordered" evidence="2">
    <location>
        <begin position="262"/>
        <end position="294"/>
    </location>
</feature>
<protein>
    <recommendedName>
        <fullName evidence="6">Type II secretion system protein G</fullName>
    </recommendedName>
</protein>
<sequence>MQKRSPKAPSASQHNRSAFTLIELMIVIVIILILIGLLIPAVGAVRLRAQQQQVRSEIGSLEAAITAFRQDFGMDPPSGINLYETSSGWASDQRSKGLIRKMWPQFDFSLGRDINKDGTVSTGAAGQIPLNAGECLVFFLGGIWDVSGKTPNGFSKNSANPFAVANAGGGRLGPYMEFDTSRFVDIDSDGAPEYLDSFPSQQKPYLYFSSYDGRGYRVSEVTGTGMVDVYRLGDPTTPPPTNDVPFKAKSYQIISPGADFDYGTGGNYDPKRNLPGNRSAESDNITNFVNTSIQ</sequence>
<dbReference type="OrthoDB" id="209747at2"/>
<evidence type="ECO:0000256" key="2">
    <source>
        <dbReference type="SAM" id="MobiDB-lite"/>
    </source>
</evidence>
<dbReference type="GO" id="GO:0015628">
    <property type="term" value="P:protein secretion by the type II secretion system"/>
    <property type="evidence" value="ECO:0007669"/>
    <property type="project" value="InterPro"/>
</dbReference>
<dbReference type="NCBIfam" id="TIGR02532">
    <property type="entry name" value="IV_pilin_GFxxxE"/>
    <property type="match status" value="1"/>
</dbReference>
<keyword evidence="1" id="KW-0488">Methylation</keyword>
<proteinExistence type="predicted"/>
<accession>A0A517PWV5</accession>
<dbReference type="Gene3D" id="3.30.700.10">
    <property type="entry name" value="Glycoprotein, Type 4 Pilin"/>
    <property type="match status" value="1"/>
</dbReference>
<gene>
    <name evidence="4" type="ORF">HG66A1_56640</name>
</gene>
<dbReference type="InterPro" id="IPR045584">
    <property type="entry name" value="Pilin-like"/>
</dbReference>
<dbReference type="Proteomes" id="UP000320421">
    <property type="component" value="Chromosome"/>
</dbReference>
<dbReference type="InterPro" id="IPR000983">
    <property type="entry name" value="Bac_GSPG_pilin"/>
</dbReference>
<keyword evidence="3" id="KW-1133">Transmembrane helix</keyword>